<dbReference type="Pfam" id="PF00501">
    <property type="entry name" value="AMP-binding"/>
    <property type="match status" value="1"/>
</dbReference>
<keyword evidence="2" id="KW-0436">Ligase</keyword>
<dbReference type="InterPro" id="IPR020845">
    <property type="entry name" value="AMP-binding_CS"/>
</dbReference>
<dbReference type="GO" id="GO:0006631">
    <property type="term" value="P:fatty acid metabolic process"/>
    <property type="evidence" value="ECO:0007669"/>
    <property type="project" value="TreeGrafter"/>
</dbReference>
<keyword evidence="6" id="KW-1185">Reference proteome</keyword>
<dbReference type="InterPro" id="IPR042099">
    <property type="entry name" value="ANL_N_sf"/>
</dbReference>
<sequence length="455" mass="50226">MTIWFGAALIGVVIVPINTAHLGDGLVYQLRDSEPSLMVVDDELVSRIEAISAEVAIDNIFVNGAMPTTTLALQPIARLLHGADAPLPEMVVQREDPATIMYTSGTTGPPKGCVLPHGQYVAAAFLHASNCGYDERTVIYSCLPLFHINAQNYTIMSAVAAGAAVVMDRRFSASRFWVRLSETGTTAFNFIGSMALSLWNQPRTPAEREHRAQVAFGVPVPSDIWTQWEERFGCRVVYAYGMTENALAAMITYDEVPVPVELHGSAGRPSATTQVSILDDRGKLLPPKSVGHIVTRPKIAWTMMTEYWRNPEATAAAFKGCWFHTGDLGYLDDNGYLFYVDRKKDALRRKGEMISSWEIESVVAKFPSVAECAVVAVPSALGEDEILVVVVPQPGARVEPVALIEFCGERMPNFQIPRYVRVLDAMPRTQTQRIEKYRLRRDGVTADTWDALAHH</sequence>
<dbReference type="SUPFAM" id="SSF56801">
    <property type="entry name" value="Acetyl-CoA synthetase-like"/>
    <property type="match status" value="1"/>
</dbReference>
<evidence type="ECO:0000313" key="6">
    <source>
        <dbReference type="Proteomes" id="UP000193387"/>
    </source>
</evidence>
<dbReference type="Pfam" id="PF13193">
    <property type="entry name" value="AMP-binding_C"/>
    <property type="match status" value="1"/>
</dbReference>
<dbReference type="PANTHER" id="PTHR43201">
    <property type="entry name" value="ACYL-COA SYNTHETASE"/>
    <property type="match status" value="1"/>
</dbReference>
<proteinExistence type="inferred from homology"/>
<feature type="domain" description="AMP-dependent synthetase/ligase" evidence="3">
    <location>
        <begin position="2"/>
        <end position="308"/>
    </location>
</feature>
<dbReference type="PROSITE" id="PS00455">
    <property type="entry name" value="AMP_BINDING"/>
    <property type="match status" value="1"/>
</dbReference>
<gene>
    <name evidence="5" type="ORF">AWC23_06415</name>
</gene>
<feature type="domain" description="AMP-binding enzyme C-terminal" evidence="4">
    <location>
        <begin position="358"/>
        <end position="431"/>
    </location>
</feature>
<dbReference type="EMBL" id="LQPR01000013">
    <property type="protein sequence ID" value="ORW73712.1"/>
    <property type="molecule type" value="Genomic_DNA"/>
</dbReference>
<dbReference type="InterPro" id="IPR025110">
    <property type="entry name" value="AMP-bd_C"/>
</dbReference>
<evidence type="ECO:0000259" key="3">
    <source>
        <dbReference type="Pfam" id="PF00501"/>
    </source>
</evidence>
<accession>A0AAJ3NTH2</accession>
<dbReference type="Gene3D" id="3.40.50.12780">
    <property type="entry name" value="N-terminal domain of ligase-like"/>
    <property type="match status" value="1"/>
</dbReference>
<organism evidence="5 6">
    <name type="scientific">Mycobacterium saskatchewanense</name>
    <dbReference type="NCBI Taxonomy" id="220927"/>
    <lineage>
        <taxon>Bacteria</taxon>
        <taxon>Bacillati</taxon>
        <taxon>Actinomycetota</taxon>
        <taxon>Actinomycetes</taxon>
        <taxon>Mycobacteriales</taxon>
        <taxon>Mycobacteriaceae</taxon>
        <taxon>Mycobacterium</taxon>
        <taxon>Mycobacterium simiae complex</taxon>
    </lineage>
</organism>
<comment type="caution">
    <text evidence="5">The sequence shown here is derived from an EMBL/GenBank/DDBJ whole genome shotgun (WGS) entry which is preliminary data.</text>
</comment>
<dbReference type="PANTHER" id="PTHR43201:SF5">
    <property type="entry name" value="MEDIUM-CHAIN ACYL-COA LIGASE ACSF2, MITOCHONDRIAL"/>
    <property type="match status" value="1"/>
</dbReference>
<dbReference type="Gene3D" id="3.30.300.30">
    <property type="match status" value="1"/>
</dbReference>
<dbReference type="Proteomes" id="UP000193387">
    <property type="component" value="Unassembled WGS sequence"/>
</dbReference>
<reference evidence="5 6" key="1">
    <citation type="submission" date="2016-01" db="EMBL/GenBank/DDBJ databases">
        <title>The new phylogeny of the genus Mycobacterium.</title>
        <authorList>
            <person name="Tarcisio F."/>
            <person name="Conor M."/>
            <person name="Antonella G."/>
            <person name="Elisabetta G."/>
            <person name="Giulia F.S."/>
            <person name="Sara T."/>
            <person name="Anna F."/>
            <person name="Clotilde B."/>
            <person name="Roberto B."/>
            <person name="Veronica D.S."/>
            <person name="Fabio R."/>
            <person name="Monica P."/>
            <person name="Olivier J."/>
            <person name="Enrico T."/>
            <person name="Nicola S."/>
        </authorList>
    </citation>
    <scope>NUCLEOTIDE SEQUENCE [LARGE SCALE GENOMIC DNA]</scope>
    <source>
        <strain evidence="5 6">DSM 44616</strain>
    </source>
</reference>
<evidence type="ECO:0000259" key="4">
    <source>
        <dbReference type="Pfam" id="PF13193"/>
    </source>
</evidence>
<comment type="similarity">
    <text evidence="1">Belongs to the ATP-dependent AMP-binding enzyme family.</text>
</comment>
<evidence type="ECO:0000313" key="5">
    <source>
        <dbReference type="EMBL" id="ORW73712.1"/>
    </source>
</evidence>
<dbReference type="InterPro" id="IPR045851">
    <property type="entry name" value="AMP-bd_C_sf"/>
</dbReference>
<evidence type="ECO:0000256" key="1">
    <source>
        <dbReference type="ARBA" id="ARBA00006432"/>
    </source>
</evidence>
<protein>
    <recommendedName>
        <fullName evidence="7">ATP-dependent acyl-CoA ligase</fullName>
    </recommendedName>
</protein>
<evidence type="ECO:0008006" key="7">
    <source>
        <dbReference type="Google" id="ProtNLM"/>
    </source>
</evidence>
<name>A0AAJ3NTH2_9MYCO</name>
<dbReference type="InterPro" id="IPR000873">
    <property type="entry name" value="AMP-dep_synth/lig_dom"/>
</dbReference>
<dbReference type="AlphaFoldDB" id="A0AAJ3NTH2"/>
<evidence type="ECO:0000256" key="2">
    <source>
        <dbReference type="ARBA" id="ARBA00022598"/>
    </source>
</evidence>
<dbReference type="GO" id="GO:0031956">
    <property type="term" value="F:medium-chain fatty acid-CoA ligase activity"/>
    <property type="evidence" value="ECO:0007669"/>
    <property type="project" value="TreeGrafter"/>
</dbReference>